<gene>
    <name evidence="1" type="ORF">TrRE_jg12617</name>
</gene>
<evidence type="ECO:0000313" key="1">
    <source>
        <dbReference type="EMBL" id="GMH70849.1"/>
    </source>
</evidence>
<feature type="non-terminal residue" evidence="1">
    <location>
        <position position="1"/>
    </location>
</feature>
<accession>A0A9W7E763</accession>
<reference evidence="1" key="1">
    <citation type="submission" date="2022-07" db="EMBL/GenBank/DDBJ databases">
        <title>Genome analysis of Parmales, a sister group of diatoms, reveals the evolutionary specialization of diatoms from phago-mixotrophs to photoautotrophs.</title>
        <authorList>
            <person name="Ban H."/>
            <person name="Sato S."/>
            <person name="Yoshikawa S."/>
            <person name="Kazumasa Y."/>
            <person name="Nakamura Y."/>
            <person name="Ichinomiya M."/>
            <person name="Saitoh K."/>
            <person name="Sato N."/>
            <person name="Blanc-Mathieu R."/>
            <person name="Endo H."/>
            <person name="Kuwata A."/>
            <person name="Ogata H."/>
        </authorList>
    </citation>
    <scope>NUCLEOTIDE SEQUENCE</scope>
</reference>
<comment type="caution">
    <text evidence="1">The sequence shown here is derived from an EMBL/GenBank/DDBJ whole genome shotgun (WGS) entry which is preliminary data.</text>
</comment>
<evidence type="ECO:0000313" key="2">
    <source>
        <dbReference type="Proteomes" id="UP001165082"/>
    </source>
</evidence>
<keyword evidence="2" id="KW-1185">Reference proteome</keyword>
<sequence length="258" mass="28116">MSKFLPTSTNNLYNKVPTAVNTTSVQLNYNHVQDSRELLSLLVKKTPLPKGRDAFSGVHIIAPPLVVEDDRAEASISSLLADKSCSLPKIVHRLSSQAASTVSSAIAEYESIFAVGESLLLEGADRATLVVFVGWEDEERGGGDFYAALIGMLPFRGLSVALLTQRTKYNDLLFYSSPSGVFQIDGSDAARMGMFPIKAVFGPLADKVVKKTIKTWQNIKTSKYINHDDQEKHPTTPIPFKIGGLTLPMITHNGSYAN</sequence>
<dbReference type="OrthoDB" id="415754at2759"/>
<dbReference type="Proteomes" id="UP001165082">
    <property type="component" value="Unassembled WGS sequence"/>
</dbReference>
<protein>
    <submittedName>
        <fullName evidence="1">Uncharacterized protein</fullName>
    </submittedName>
</protein>
<name>A0A9W7E763_9STRA</name>
<dbReference type="EMBL" id="BRXZ01004223">
    <property type="protein sequence ID" value="GMH70849.1"/>
    <property type="molecule type" value="Genomic_DNA"/>
</dbReference>
<dbReference type="AlphaFoldDB" id="A0A9W7E763"/>
<organism evidence="1 2">
    <name type="scientific">Triparma retinervis</name>
    <dbReference type="NCBI Taxonomy" id="2557542"/>
    <lineage>
        <taxon>Eukaryota</taxon>
        <taxon>Sar</taxon>
        <taxon>Stramenopiles</taxon>
        <taxon>Ochrophyta</taxon>
        <taxon>Bolidophyceae</taxon>
        <taxon>Parmales</taxon>
        <taxon>Triparmaceae</taxon>
        <taxon>Triparma</taxon>
    </lineage>
</organism>
<proteinExistence type="predicted"/>